<accession>A0A410T838</accession>
<proteinExistence type="predicted"/>
<keyword evidence="2" id="KW-1185">Reference proteome</keyword>
<dbReference type="Proteomes" id="UP000290904">
    <property type="component" value="Segment"/>
</dbReference>
<evidence type="ECO:0000313" key="1">
    <source>
        <dbReference type="EMBL" id="QAU04975.1"/>
    </source>
</evidence>
<organism evidence="1 2">
    <name type="scientific">Mycobacterium phage Henu3</name>
    <dbReference type="NCBI Taxonomy" id="2492961"/>
    <lineage>
        <taxon>Viruses</taxon>
        <taxon>Duplodnaviria</taxon>
        <taxon>Heunggongvirae</taxon>
        <taxon>Uroviricota</taxon>
        <taxon>Caudoviricetes</taxon>
        <taxon>Weiservirinae</taxon>
        <taxon>Fionnbharthvirus</taxon>
        <taxon>Fionnbharthvirus henu3</taxon>
    </lineage>
</organism>
<protein>
    <submittedName>
        <fullName evidence="1">Uncharacterized protein</fullName>
    </submittedName>
</protein>
<sequence>MAAGTGELRAVTGDRANRVETARRGRLCGSDDLHAHSPRCWVQHSVQTGTFVQSTSTAGSPRQSPATA</sequence>
<name>A0A410T838_9CAUD</name>
<evidence type="ECO:0000313" key="2">
    <source>
        <dbReference type="Proteomes" id="UP000290904"/>
    </source>
</evidence>
<gene>
    <name evidence="1" type="ORF">Henu3_gp31</name>
</gene>
<reference evidence="1 2" key="1">
    <citation type="submission" date="2018-11" db="EMBL/GenBank/DDBJ databases">
        <authorList>
            <person name="Teng T."/>
        </authorList>
    </citation>
    <scope>NUCLEOTIDE SEQUENCE [LARGE SCALE GENOMIC DNA]</scope>
</reference>
<dbReference type="EMBL" id="MK224497">
    <property type="protein sequence ID" value="QAU04975.1"/>
    <property type="molecule type" value="Genomic_DNA"/>
</dbReference>